<dbReference type="Pfam" id="PF07714">
    <property type="entry name" value="PK_Tyr_Ser-Thr"/>
    <property type="match status" value="1"/>
</dbReference>
<evidence type="ECO:0000259" key="3">
    <source>
        <dbReference type="Pfam" id="PF07714"/>
    </source>
</evidence>
<feature type="transmembrane region" description="Helical" evidence="2">
    <location>
        <begin position="2337"/>
        <end position="2358"/>
    </location>
</feature>
<dbReference type="Proteomes" id="UP000001357">
    <property type="component" value="Unassembled WGS sequence"/>
</dbReference>
<dbReference type="InterPro" id="IPR001245">
    <property type="entry name" value="Ser-Thr/Tyr_kinase_cat_dom"/>
</dbReference>
<organism evidence="4 5">
    <name type="scientific">Monosiga brevicollis</name>
    <name type="common">Choanoflagellate</name>
    <dbReference type="NCBI Taxonomy" id="81824"/>
    <lineage>
        <taxon>Eukaryota</taxon>
        <taxon>Choanoflagellata</taxon>
        <taxon>Craspedida</taxon>
        <taxon>Salpingoecidae</taxon>
        <taxon>Monosiga</taxon>
    </lineage>
</organism>
<dbReference type="SUPFAM" id="SSF56112">
    <property type="entry name" value="Protein kinase-like (PK-like)"/>
    <property type="match status" value="1"/>
</dbReference>
<feature type="compositionally biased region" description="Low complexity" evidence="1">
    <location>
        <begin position="2303"/>
        <end position="2312"/>
    </location>
</feature>
<proteinExistence type="predicted"/>
<keyword evidence="2" id="KW-0812">Transmembrane</keyword>
<feature type="compositionally biased region" description="Polar residues" evidence="1">
    <location>
        <begin position="1331"/>
        <end position="1344"/>
    </location>
</feature>
<keyword evidence="5" id="KW-1185">Reference proteome</keyword>
<feature type="compositionally biased region" description="Acidic residues" evidence="1">
    <location>
        <begin position="1348"/>
        <end position="1358"/>
    </location>
</feature>
<dbReference type="InterPro" id="IPR011009">
    <property type="entry name" value="Kinase-like_dom_sf"/>
</dbReference>
<feature type="compositionally biased region" description="Low complexity" evidence="1">
    <location>
        <begin position="2704"/>
        <end position="2742"/>
    </location>
</feature>
<dbReference type="InParanoid" id="A9VE15"/>
<keyword evidence="2" id="KW-0472">Membrane</keyword>
<feature type="region of interest" description="Disordered" evidence="1">
    <location>
        <begin position="1327"/>
        <end position="1358"/>
    </location>
</feature>
<feature type="domain" description="Serine-threonine/tyrosine-protein kinase catalytic" evidence="3">
    <location>
        <begin position="2449"/>
        <end position="2503"/>
    </location>
</feature>
<evidence type="ECO:0000256" key="2">
    <source>
        <dbReference type="SAM" id="Phobius"/>
    </source>
</evidence>
<reference evidence="4 5" key="1">
    <citation type="journal article" date="2008" name="Nature">
        <title>The genome of the choanoflagellate Monosiga brevicollis and the origin of metazoans.</title>
        <authorList>
            <consortium name="JGI Sequencing"/>
            <person name="King N."/>
            <person name="Westbrook M.J."/>
            <person name="Young S.L."/>
            <person name="Kuo A."/>
            <person name="Abedin M."/>
            <person name="Chapman J."/>
            <person name="Fairclough S."/>
            <person name="Hellsten U."/>
            <person name="Isogai Y."/>
            <person name="Letunic I."/>
            <person name="Marr M."/>
            <person name="Pincus D."/>
            <person name="Putnam N."/>
            <person name="Rokas A."/>
            <person name="Wright K.J."/>
            <person name="Zuzow R."/>
            <person name="Dirks W."/>
            <person name="Good M."/>
            <person name="Goodstein D."/>
            <person name="Lemons D."/>
            <person name="Li W."/>
            <person name="Lyons J.B."/>
            <person name="Morris A."/>
            <person name="Nichols S."/>
            <person name="Richter D.J."/>
            <person name="Salamov A."/>
            <person name="Bork P."/>
            <person name="Lim W.A."/>
            <person name="Manning G."/>
            <person name="Miller W.T."/>
            <person name="McGinnis W."/>
            <person name="Shapiro H."/>
            <person name="Tjian R."/>
            <person name="Grigoriev I.V."/>
            <person name="Rokhsar D."/>
        </authorList>
    </citation>
    <scope>NUCLEOTIDE SEQUENCE [LARGE SCALE GENOMIC DNA]</scope>
    <source>
        <strain evidence="5">MX1 / ATCC 50154</strain>
    </source>
</reference>
<dbReference type="Gene3D" id="1.10.510.10">
    <property type="entry name" value="Transferase(Phosphotransferase) domain 1"/>
    <property type="match status" value="1"/>
</dbReference>
<dbReference type="GO" id="GO:0005886">
    <property type="term" value="C:plasma membrane"/>
    <property type="evidence" value="ECO:0000318"/>
    <property type="project" value="GO_Central"/>
</dbReference>
<evidence type="ECO:0000313" key="4">
    <source>
        <dbReference type="EMBL" id="EDQ84244.1"/>
    </source>
</evidence>
<name>A9VE15_MONBE</name>
<feature type="region of interest" description="Disordered" evidence="1">
    <location>
        <begin position="2672"/>
        <end position="2758"/>
    </location>
</feature>
<feature type="transmembrane region" description="Helical" evidence="2">
    <location>
        <begin position="27"/>
        <end position="53"/>
    </location>
</feature>
<evidence type="ECO:0000256" key="1">
    <source>
        <dbReference type="SAM" id="MobiDB-lite"/>
    </source>
</evidence>
<feature type="transmembrane region" description="Helical" evidence="2">
    <location>
        <begin position="2810"/>
        <end position="2827"/>
    </location>
</feature>
<dbReference type="KEGG" id="mbr:MONBRDRAFT_39356"/>
<dbReference type="GO" id="GO:0004713">
    <property type="term" value="F:protein tyrosine kinase activity"/>
    <property type="evidence" value="ECO:0000318"/>
    <property type="project" value="GO_Central"/>
</dbReference>
<dbReference type="GeneID" id="5896219"/>
<sequence>MRPVKHTPGCLALQIRPLLLVGGSPCLWMLGLAILSLAGSYAFLGVCTAVAVCAQDQCGTFARVICIVNGDSYEALDLLNFDNMSWFKTTPLQTGAIGFTFYDNATAFSTFQVYGAMTIFDTMALHHCECSETTCLCTDEQSVILALSPLDLSISKALNLSSLAAKTKNSGQEWDLLQASALKSDRYQFGAQLKRVDTNEEVIFMIRNRSPFEFPDLRNFIVKYYPDTDNFLITDTDPFLRNALRSNQFQMMSMPWSRAQIGHVLKGYIVAAHDSLPQTNDVFSGGGYDGLGYGASLGMVALNSSHVFVQASTAGGSVALYIMMVDSNKAVLRLTTSNSRQLLGIDGHVSGIFLRHHMTFWHVTEPRGVKSSVIVFDNPDMLLNGDDVTSLPILANNCTLPVILLAEDEWLGCFETELPYFVSVRTNAITLMRLRAGWRAHLNLNILTMMHPGLGFSVVMLQTTAAVRSILSQLAPFRTFPCKPQQQTVVMLDNSNPLAHVRLDWCSLEPISLSITSRFGASRGIRRTTLAVNTSTIFDDVELNLPQHKELLVPTLIPAHKHVHIILHLAPLATYDVLDISADGLSCSCALPFPSMPIPDGLAASALWTGHVFASWSPTEHTPIWRSPGPRNEWQLTASGLAPDRYQYQVKVNVTGVPTRLTDQLWSAPCRTLGSNGQPCFMIVRMWTIGVSVVDLVLLASAAQPANATASGVNASNGALFVVVEHKDDHFSVTSVNSDSGVAEGDAQIFFNAHSGLRLFRAALTEPVAIFFKHHEDAISSTVMTNLRIVHLSSPVRNVTTFLSGVWTPAGTLRIAEQPVLAVVEQSVATRAWRVGLLGLEEGSLTSCPTHWGTVLSRAVVGSAVYVLVRQRPRSFDTVLVRIEAAELSTAACQAAVIYSLPDAADGSLTPTASTLRLRAITSEFAVLPLNARPHELVTDVILQTGGLPANYSLPCATLSPEIIVLPAEHQIVTTTLCAPGVGWHMAISLQFVRHVTVHVPAALRSVTMAARRCVAGPAFEAFSLATRVDCAATSCVVERDSISCPRGTFPVLYVDMSMFEQTAYIAYTPSLCPVAPVVSMIECKPVLVDEGQDQVVHVLSTACPGSPIDGVFNGTGATAELVDSAALDWSVLSVVLLDNRYFLASTAWTGFVHASEALQALQCADVVILALTDTMAALWCQSTVTETSGTADNATLGSLVLVPAVPSPTLGHLRVITSSVTRVVARLDTRSLWYTAECPGYGPAAPRCLYRWSFADRRTVPVLQNVRGAFDFINASHLAVLEMETGVVFLSIYEWNPELSTLIRAHFVALDCINAELLIVVPPARRTGTRENSGSNQVSNLAVTGSDDYDGADDGGSDDRYYDDEVNSFDMFMTDTTPTIVVADGKRLEFVKPEHGSLCHLPTDSVITRLERAGAAAVRAQFANGVWMLLSPPQSDWPGVMSTTAPPVTNLPSTSTQPTNFSACEPIPSIDNSAPLFVTSRNATGLVLCPGVPQIHLIRAVPAPVLLEFELASNAEAHGLVIVVHLSSLNANFTSRPVTPRFRIPIELYSTSDVVLTLSSTLDEALSYNISLSAPYGLSALETPGAMSVVRACDACLPSAVPPSSLLQGCVETPGGSGSASTCVLANLQRHLASQSLFNLLDAHVNCTVRWVSAVSSVGMFRPTPTGVDTLLPIPLLLPLAGCPQGQVVADLRTAAWTNASEYAFGAKGSTLWLKSGVYSWNWTCSAQLLSAAPLIVWPGAALDLQLKVEALATDASLVPLPAQRELRQFSPGLETYPLDAVVWQLVTNFSLMTDTPALHEVVLSVRFEGVINLRDDANNVHAHTYVDEAGPVSLWLALSGTADQPQVFEVWIKGRGRVHLDHISTAYPFTTGTVRNCVCSAFPDCGINGFFRLNVTDLAAACAVCPTNAMAGAKAWMCQAAWTSPATLDMPLQSLHGDVFVDEATFGPQVWVGEEDPTAHIPERGAVQLLVNLPLTGPWPWTVMATLAQNETTTLMAQYGRQVIAAQDYILVVETNTYSQIAAVHAYARRVRNYIYNGSLAIALPTGTSSLRIAATARGVAYASYQAHEQTWAFLFWEYGRVDASGVPLATVQFPTLTAYGNPNLFRASGPDGTQLLMYNGAVSWLLQDTGADWMAEMVVQSANALYRFRSEQAVDGARVVLAIHGAMDMGDEIVCQIARGTGAVECVRVPNCTSVDQMTLVNGTLVFVCSHSDGTRRVDGLLLNAQWRHFTLGSWSADTTLHLSCTATSAFVGQGRNLTRMSLAGLGMAQGNVLASEQEAEALLAVTLLNGSLIDVTAAPTPSTASSSSMGPELTTASGGAGAASVRNTDSTGLVIGVVVGLVFVLIAGTVLVRLRDKRQRNRRLAVLEHGTDTVPMSSLEHVELCVHEFQSKLTAAEHAADAEHIPELEALLVSRRLPTFMQADVHLQQLVGRGNFGVVTTVMDTRAVMLEAALMHVVSAHPNIVSLLGIISDVTPVQLVLEYTPLGDLRKHLRTSLCSQQAKLDGTGSVGTRRLFHGLGHLVTGGGLLGELCCCPSPPSIMNSEIHLILEDALRREKVSNRKTLSKSEVKRIVNETPGLRDLLALNDSNQGWQAIWSELNVQPGDEEVDVEAFDNLLQVKAQASTPPSEELAGHPVIETGESASMAHENQHQEYVKLNVVSAAAAAALRGEDSPSPSTQHPPREPPVPLVPKNKHQKNAAKQQSGESYAAALKHAPAPEAASSPSSSQQSKSASSVRAPPPSVSSQRNGSVRSAISNATDRAAEAIDNATQAVDESLEVLDEEGPVAASATMAAKIRGACERHPVVTAVCLAGVAVGVAFIARTRAGRPLF</sequence>
<evidence type="ECO:0000313" key="5">
    <source>
        <dbReference type="Proteomes" id="UP000001357"/>
    </source>
</evidence>
<feature type="region of interest" description="Disordered" evidence="1">
    <location>
        <begin position="2303"/>
        <end position="2326"/>
    </location>
</feature>
<protein>
    <recommendedName>
        <fullName evidence="3">Serine-threonine/tyrosine-protein kinase catalytic domain-containing protein</fullName>
    </recommendedName>
</protein>
<gene>
    <name evidence="4" type="ORF">MONBRDRAFT_39356</name>
</gene>
<dbReference type="RefSeq" id="XP_001750968.1">
    <property type="nucleotide sequence ID" value="XM_001750916.1"/>
</dbReference>
<accession>A9VE15</accession>
<keyword evidence="2" id="KW-1133">Transmembrane helix</keyword>
<dbReference type="EMBL" id="CH991593">
    <property type="protein sequence ID" value="EDQ84244.1"/>
    <property type="molecule type" value="Genomic_DNA"/>
</dbReference>